<dbReference type="OrthoDB" id="10572431at2759"/>
<feature type="compositionally biased region" description="Basic and acidic residues" evidence="1">
    <location>
        <begin position="105"/>
        <end position="130"/>
    </location>
</feature>
<name>A0A177AGY1_9PEZI</name>
<dbReference type="EMBL" id="KV441391">
    <property type="protein sequence ID" value="OAF60444.1"/>
    <property type="molecule type" value="Genomic_DNA"/>
</dbReference>
<gene>
    <name evidence="2" type="ORF">VC83_03592</name>
</gene>
<evidence type="ECO:0000313" key="2">
    <source>
        <dbReference type="EMBL" id="OAF60444.1"/>
    </source>
</evidence>
<dbReference type="AlphaFoldDB" id="A0A177AGY1"/>
<feature type="region of interest" description="Disordered" evidence="1">
    <location>
        <begin position="78"/>
        <end position="130"/>
    </location>
</feature>
<evidence type="ECO:0000256" key="1">
    <source>
        <dbReference type="SAM" id="MobiDB-lite"/>
    </source>
</evidence>
<protein>
    <submittedName>
        <fullName evidence="2">Uncharacterized protein</fullName>
    </submittedName>
</protein>
<proteinExistence type="predicted"/>
<accession>A0A177AGY1</accession>
<dbReference type="Proteomes" id="UP000077154">
    <property type="component" value="Unassembled WGS sequence"/>
</dbReference>
<sequence>MSLWEVIAKRDQRLLERKSLDYQLHGFRSRNKSDKRNKIEQQIFDLDKEILKDNSEIQRLERENKADVEKQALDVAEEEAAKKAAEEKAAKEGAEKQASDAVEEEAAKKATEEKAAKEAAEKENTQKTAE</sequence>
<feature type="compositionally biased region" description="Basic and acidic residues" evidence="1">
    <location>
        <begin position="79"/>
        <end position="98"/>
    </location>
</feature>
<dbReference type="RefSeq" id="XP_024325725.1">
    <property type="nucleotide sequence ID" value="XM_024467238.1"/>
</dbReference>
<reference evidence="2" key="1">
    <citation type="submission" date="2016-03" db="EMBL/GenBank/DDBJ databases">
        <title>Updated assembly of Pseudogymnoascus destructans, the fungus causing white-nose syndrome of bats.</title>
        <authorList>
            <person name="Palmer J.M."/>
            <person name="Drees K.P."/>
            <person name="Foster J.T."/>
            <person name="Lindner D.L."/>
        </authorList>
    </citation>
    <scope>NUCLEOTIDE SEQUENCE [LARGE SCALE GENOMIC DNA]</scope>
    <source>
        <strain evidence="2">20631-21</strain>
    </source>
</reference>
<organism evidence="2">
    <name type="scientific">Pseudogymnoascus destructans</name>
    <dbReference type="NCBI Taxonomy" id="655981"/>
    <lineage>
        <taxon>Eukaryota</taxon>
        <taxon>Fungi</taxon>
        <taxon>Dikarya</taxon>
        <taxon>Ascomycota</taxon>
        <taxon>Pezizomycotina</taxon>
        <taxon>Leotiomycetes</taxon>
        <taxon>Thelebolales</taxon>
        <taxon>Thelebolaceae</taxon>
        <taxon>Pseudogymnoascus</taxon>
    </lineage>
</organism>
<dbReference type="GeneID" id="36286668"/>